<evidence type="ECO:0000313" key="11">
    <source>
        <dbReference type="EMBL" id="RKQ68293.1"/>
    </source>
</evidence>
<evidence type="ECO:0000256" key="4">
    <source>
        <dbReference type="ARBA" id="ARBA00022272"/>
    </source>
</evidence>
<dbReference type="InterPro" id="IPR044643">
    <property type="entry name" value="TrpF_fam"/>
</dbReference>
<keyword evidence="6 9" id="KW-0822">Tryptophan biosynthesis</keyword>
<dbReference type="GO" id="GO:0000162">
    <property type="term" value="P:L-tryptophan biosynthetic process"/>
    <property type="evidence" value="ECO:0007669"/>
    <property type="project" value="UniProtKB-UniRule"/>
</dbReference>
<dbReference type="Proteomes" id="UP000277424">
    <property type="component" value="Unassembled WGS sequence"/>
</dbReference>
<comment type="caution">
    <text evidence="11">The sequence shown here is derived from an EMBL/GenBank/DDBJ whole genome shotgun (WGS) entry which is preliminary data.</text>
</comment>
<keyword evidence="5 9" id="KW-0028">Amino-acid biosynthesis</keyword>
<comment type="catalytic activity">
    <reaction evidence="1 9">
        <text>N-(5-phospho-beta-D-ribosyl)anthranilate = 1-(2-carboxyphenylamino)-1-deoxy-D-ribulose 5-phosphate</text>
        <dbReference type="Rhea" id="RHEA:21540"/>
        <dbReference type="ChEBI" id="CHEBI:18277"/>
        <dbReference type="ChEBI" id="CHEBI:58613"/>
        <dbReference type="EC" id="5.3.1.24"/>
    </reaction>
</comment>
<keyword evidence="7 9" id="KW-0057">Aromatic amino acid biosynthesis</keyword>
<evidence type="ECO:0000256" key="3">
    <source>
        <dbReference type="ARBA" id="ARBA00012572"/>
    </source>
</evidence>
<evidence type="ECO:0000256" key="7">
    <source>
        <dbReference type="ARBA" id="ARBA00023141"/>
    </source>
</evidence>
<dbReference type="AlphaFoldDB" id="A0A420WBD2"/>
<proteinExistence type="inferred from homology"/>
<dbReference type="UniPathway" id="UPA00035">
    <property type="reaction ID" value="UER00042"/>
</dbReference>
<dbReference type="EC" id="5.3.1.24" evidence="3 9"/>
<dbReference type="NCBIfam" id="NF002295">
    <property type="entry name" value="PRK01222.1-1"/>
    <property type="match status" value="1"/>
</dbReference>
<reference evidence="11 12" key="1">
    <citation type="submission" date="2018-10" db="EMBL/GenBank/DDBJ databases">
        <title>Comparative analysis of microorganisms from saline springs in Andes Mountain Range, Colombia.</title>
        <authorList>
            <person name="Rubin E."/>
        </authorList>
    </citation>
    <scope>NUCLEOTIDE SEQUENCE [LARGE SCALE GENOMIC DNA]</scope>
    <source>
        <strain evidence="11 12">USBA 36</strain>
    </source>
</reference>
<gene>
    <name evidence="9" type="primary">trpF</name>
    <name evidence="11" type="ORF">BCL74_2771</name>
</gene>
<evidence type="ECO:0000256" key="2">
    <source>
        <dbReference type="ARBA" id="ARBA00004664"/>
    </source>
</evidence>
<dbReference type="Gene3D" id="3.20.20.70">
    <property type="entry name" value="Aldolase class I"/>
    <property type="match status" value="1"/>
</dbReference>
<dbReference type="SUPFAM" id="SSF51366">
    <property type="entry name" value="Ribulose-phoshate binding barrel"/>
    <property type="match status" value="1"/>
</dbReference>
<dbReference type="PANTHER" id="PTHR42894">
    <property type="entry name" value="N-(5'-PHOSPHORIBOSYL)ANTHRANILATE ISOMERASE"/>
    <property type="match status" value="1"/>
</dbReference>
<evidence type="ECO:0000256" key="8">
    <source>
        <dbReference type="ARBA" id="ARBA00023235"/>
    </source>
</evidence>
<dbReference type="CDD" id="cd00405">
    <property type="entry name" value="PRAI"/>
    <property type="match status" value="1"/>
</dbReference>
<dbReference type="OrthoDB" id="9796196at2"/>
<evidence type="ECO:0000313" key="12">
    <source>
        <dbReference type="Proteomes" id="UP000277424"/>
    </source>
</evidence>
<evidence type="ECO:0000256" key="5">
    <source>
        <dbReference type="ARBA" id="ARBA00022605"/>
    </source>
</evidence>
<comment type="pathway">
    <text evidence="2 9">Amino-acid biosynthesis; L-tryptophan biosynthesis; L-tryptophan from chorismate: step 3/5.</text>
</comment>
<dbReference type="GO" id="GO:0004640">
    <property type="term" value="F:phosphoribosylanthranilate isomerase activity"/>
    <property type="evidence" value="ECO:0007669"/>
    <property type="project" value="UniProtKB-UniRule"/>
</dbReference>
<protein>
    <recommendedName>
        <fullName evidence="4 9">N-(5'-phosphoribosyl)anthranilate isomerase</fullName>
        <shortName evidence="9">PRAI</shortName>
        <ecNumber evidence="3 9">5.3.1.24</ecNumber>
    </recommendedName>
</protein>
<evidence type="ECO:0000256" key="1">
    <source>
        <dbReference type="ARBA" id="ARBA00001164"/>
    </source>
</evidence>
<evidence type="ECO:0000259" key="10">
    <source>
        <dbReference type="Pfam" id="PF00697"/>
    </source>
</evidence>
<accession>A0A420WBD2</accession>
<evidence type="ECO:0000256" key="9">
    <source>
        <dbReference type="HAMAP-Rule" id="MF_00135"/>
    </source>
</evidence>
<comment type="similarity">
    <text evidence="9">Belongs to the TrpF family.</text>
</comment>
<dbReference type="EMBL" id="RBIG01000003">
    <property type="protein sequence ID" value="RKQ68293.1"/>
    <property type="molecule type" value="Genomic_DNA"/>
</dbReference>
<dbReference type="PANTHER" id="PTHR42894:SF1">
    <property type="entry name" value="N-(5'-PHOSPHORIBOSYL)ANTHRANILATE ISOMERASE"/>
    <property type="match status" value="1"/>
</dbReference>
<sequence length="214" mass="22407">MTLVKICGLSTPESVAAAVEGGADFLGFVFYPRSPRNVTPDQAAELTKPVPAAVRTVALTVDADDVLLETIVATMRPGLLQLHGHETPERVAEIRARFGTPVMKVLSVAGAEDVAKASAYEPVADMLMFDAKPPKEMKNALPGGNALRFDWQLLAGAHFGKPWLLAGGLTPENVAEAIRTSGAPGVDVSSGVEDAPGQKSIPLIRAFLKAAKAA</sequence>
<evidence type="ECO:0000256" key="6">
    <source>
        <dbReference type="ARBA" id="ARBA00022822"/>
    </source>
</evidence>
<dbReference type="InterPro" id="IPR011060">
    <property type="entry name" value="RibuloseP-bd_barrel"/>
</dbReference>
<dbReference type="Pfam" id="PF00697">
    <property type="entry name" value="PRAI"/>
    <property type="match status" value="1"/>
</dbReference>
<feature type="domain" description="N-(5'phosphoribosyl) anthranilate isomerase (PRAI)" evidence="10">
    <location>
        <begin position="4"/>
        <end position="209"/>
    </location>
</feature>
<organism evidence="11 12">
    <name type="scientific">Oceanibaculum indicum</name>
    <dbReference type="NCBI Taxonomy" id="526216"/>
    <lineage>
        <taxon>Bacteria</taxon>
        <taxon>Pseudomonadati</taxon>
        <taxon>Pseudomonadota</taxon>
        <taxon>Alphaproteobacteria</taxon>
        <taxon>Rhodospirillales</taxon>
        <taxon>Oceanibaculaceae</taxon>
        <taxon>Oceanibaculum</taxon>
    </lineage>
</organism>
<name>A0A420WBD2_9PROT</name>
<keyword evidence="8 9" id="KW-0413">Isomerase</keyword>
<dbReference type="InterPro" id="IPR001240">
    <property type="entry name" value="PRAI_dom"/>
</dbReference>
<dbReference type="InterPro" id="IPR013785">
    <property type="entry name" value="Aldolase_TIM"/>
</dbReference>
<dbReference type="RefSeq" id="WP_121220874.1">
    <property type="nucleotide sequence ID" value="NZ_RBIG01000003.1"/>
</dbReference>
<dbReference type="HAMAP" id="MF_00135">
    <property type="entry name" value="PRAI"/>
    <property type="match status" value="1"/>
</dbReference>